<dbReference type="InterPro" id="IPR050855">
    <property type="entry name" value="NDM-1-like"/>
</dbReference>
<dbReference type="InterPro" id="IPR001279">
    <property type="entry name" value="Metallo-B-lactamas"/>
</dbReference>
<evidence type="ECO:0000313" key="2">
    <source>
        <dbReference type="EMBL" id="GID60948.1"/>
    </source>
</evidence>
<evidence type="ECO:0000259" key="1">
    <source>
        <dbReference type="SMART" id="SM00849"/>
    </source>
</evidence>
<organism evidence="2 3">
    <name type="scientific">Actinoplanes couchii</name>
    <dbReference type="NCBI Taxonomy" id="403638"/>
    <lineage>
        <taxon>Bacteria</taxon>
        <taxon>Bacillati</taxon>
        <taxon>Actinomycetota</taxon>
        <taxon>Actinomycetes</taxon>
        <taxon>Micromonosporales</taxon>
        <taxon>Micromonosporaceae</taxon>
        <taxon>Actinoplanes</taxon>
    </lineage>
</organism>
<protein>
    <submittedName>
        <fullName evidence="2">MBL fold metallo-hydrolase</fullName>
    </submittedName>
</protein>
<keyword evidence="3" id="KW-1185">Reference proteome</keyword>
<reference evidence="2 3" key="1">
    <citation type="submission" date="2021-01" db="EMBL/GenBank/DDBJ databases">
        <title>Whole genome shotgun sequence of Actinoplanes couchii NBRC 106145.</title>
        <authorList>
            <person name="Komaki H."/>
            <person name="Tamura T."/>
        </authorList>
    </citation>
    <scope>NUCLEOTIDE SEQUENCE [LARGE SCALE GENOMIC DNA]</scope>
    <source>
        <strain evidence="2 3">NBRC 106145</strain>
    </source>
</reference>
<sequence>MSEVVPGLHMVGFPVGHAYLWCGPDGLTLIDSGVPGSAGAIAAAVERLGYRRSDLRRLLLTHFHEDHVGSAAEIAAWGDVTVCAHAADAPVIRGEVAGPVPRLAGWEEELMRQVKAGMPSRPPEPVRVDHELGDGDRIDLGGGVEAVVVAVPGHTPGSVAFHLPGQRVLLTGDAIARSPAGDVMLGTFNVDPVMAAASFRLQAQLDVDVACFGHGEPLIGNAGAQLRAAAPAG</sequence>
<dbReference type="InterPro" id="IPR036866">
    <property type="entry name" value="RibonucZ/Hydroxyglut_hydro"/>
</dbReference>
<dbReference type="PANTHER" id="PTHR42951">
    <property type="entry name" value="METALLO-BETA-LACTAMASE DOMAIN-CONTAINING"/>
    <property type="match status" value="1"/>
</dbReference>
<dbReference type="Gene3D" id="3.60.15.10">
    <property type="entry name" value="Ribonuclease Z/Hydroxyacylglutathione hydrolase-like"/>
    <property type="match status" value="1"/>
</dbReference>
<dbReference type="PANTHER" id="PTHR42951:SF17">
    <property type="entry name" value="METALLO-BETA-LACTAMASE DOMAIN-CONTAINING PROTEIN"/>
    <property type="match status" value="1"/>
</dbReference>
<dbReference type="SMART" id="SM00849">
    <property type="entry name" value="Lactamase_B"/>
    <property type="match status" value="1"/>
</dbReference>
<dbReference type="Pfam" id="PF00753">
    <property type="entry name" value="Lactamase_B"/>
    <property type="match status" value="1"/>
</dbReference>
<accession>A0ABQ3XR44</accession>
<feature type="domain" description="Metallo-beta-lactamase" evidence="1">
    <location>
        <begin position="15"/>
        <end position="214"/>
    </location>
</feature>
<dbReference type="SUPFAM" id="SSF56281">
    <property type="entry name" value="Metallo-hydrolase/oxidoreductase"/>
    <property type="match status" value="1"/>
</dbReference>
<gene>
    <name evidence="2" type="ORF">Aco03nite_093520</name>
</gene>
<dbReference type="CDD" id="cd07721">
    <property type="entry name" value="yflN-like_MBL-fold"/>
    <property type="match status" value="1"/>
</dbReference>
<name>A0ABQ3XR44_9ACTN</name>
<evidence type="ECO:0000313" key="3">
    <source>
        <dbReference type="Proteomes" id="UP000612282"/>
    </source>
</evidence>
<proteinExistence type="predicted"/>
<comment type="caution">
    <text evidence="2">The sequence shown here is derived from an EMBL/GenBank/DDBJ whole genome shotgun (WGS) entry which is preliminary data.</text>
</comment>
<dbReference type="RefSeq" id="WP_203808438.1">
    <property type="nucleotide sequence ID" value="NZ_BAAAQE010000109.1"/>
</dbReference>
<dbReference type="EMBL" id="BOMG01000116">
    <property type="protein sequence ID" value="GID60948.1"/>
    <property type="molecule type" value="Genomic_DNA"/>
</dbReference>
<dbReference type="Proteomes" id="UP000612282">
    <property type="component" value="Unassembled WGS sequence"/>
</dbReference>